<comment type="caution">
    <text evidence="1">The sequence shown here is derived from an EMBL/GenBank/DDBJ whole genome shotgun (WGS) entry which is preliminary data.</text>
</comment>
<sequence>MTRIAITATLATGAIIPAKLDRLGFVGSDESPGLEPVPLTGAEGLLGGEPDLPDSVEEFGLEWLPPASRGLPTVTTFTVPANFGNGGKCRWC</sequence>
<keyword evidence="2" id="KW-1185">Reference proteome</keyword>
<dbReference type="Proteomes" id="UP001162972">
    <property type="component" value="Chromosome 6"/>
</dbReference>
<gene>
    <name evidence="1" type="ORF">OIU84_010302</name>
</gene>
<evidence type="ECO:0000313" key="2">
    <source>
        <dbReference type="Proteomes" id="UP001162972"/>
    </source>
</evidence>
<dbReference type="AlphaFoldDB" id="A0AAD6JKQ1"/>
<organism evidence="1 2">
    <name type="scientific">Salix udensis</name>
    <dbReference type="NCBI Taxonomy" id="889485"/>
    <lineage>
        <taxon>Eukaryota</taxon>
        <taxon>Viridiplantae</taxon>
        <taxon>Streptophyta</taxon>
        <taxon>Embryophyta</taxon>
        <taxon>Tracheophyta</taxon>
        <taxon>Spermatophyta</taxon>
        <taxon>Magnoliopsida</taxon>
        <taxon>eudicotyledons</taxon>
        <taxon>Gunneridae</taxon>
        <taxon>Pentapetalae</taxon>
        <taxon>rosids</taxon>
        <taxon>fabids</taxon>
        <taxon>Malpighiales</taxon>
        <taxon>Salicaceae</taxon>
        <taxon>Saliceae</taxon>
        <taxon>Salix</taxon>
    </lineage>
</organism>
<evidence type="ECO:0000313" key="1">
    <source>
        <dbReference type="EMBL" id="KAJ6406760.1"/>
    </source>
</evidence>
<reference evidence="1 2" key="1">
    <citation type="journal article" date="2023" name="Int. J. Mol. Sci.">
        <title>De Novo Assembly and Annotation of 11 Diverse Shrub Willow (Salix) Genomes Reveals Novel Gene Organization in Sex-Linked Regions.</title>
        <authorList>
            <person name="Hyden B."/>
            <person name="Feng K."/>
            <person name="Yates T.B."/>
            <person name="Jawdy S."/>
            <person name="Cereghino C."/>
            <person name="Smart L.B."/>
            <person name="Muchero W."/>
        </authorList>
    </citation>
    <scope>NUCLEOTIDE SEQUENCE [LARGE SCALE GENOMIC DNA]</scope>
    <source>
        <tissue evidence="1">Shoot tip</tissue>
    </source>
</reference>
<dbReference type="EMBL" id="JAPFFJ010000016">
    <property type="protein sequence ID" value="KAJ6406760.1"/>
    <property type="molecule type" value="Genomic_DNA"/>
</dbReference>
<name>A0AAD6JKQ1_9ROSI</name>
<proteinExistence type="predicted"/>
<accession>A0AAD6JKQ1</accession>
<protein>
    <submittedName>
        <fullName evidence="1">Uncharacterized protein</fullName>
    </submittedName>
</protein>